<evidence type="ECO:0000313" key="5">
    <source>
        <dbReference type="Proteomes" id="UP001054252"/>
    </source>
</evidence>
<comment type="caution">
    <text evidence="4">The sequence shown here is derived from an EMBL/GenBank/DDBJ whole genome shotgun (WGS) entry which is preliminary data.</text>
</comment>
<dbReference type="InterPro" id="IPR046342">
    <property type="entry name" value="CBS_dom_sf"/>
</dbReference>
<evidence type="ECO:0000256" key="3">
    <source>
        <dbReference type="SAM" id="MobiDB-lite"/>
    </source>
</evidence>
<accession>A0AAV5LMX0</accession>
<dbReference type="PANTHER" id="PTHR22777">
    <property type="entry name" value="HEMOLYSIN-RELATED"/>
    <property type="match status" value="1"/>
</dbReference>
<evidence type="ECO:0000256" key="2">
    <source>
        <dbReference type="ARBA" id="ARBA00023122"/>
    </source>
</evidence>
<dbReference type="PANTHER" id="PTHR22777:SF17">
    <property type="entry name" value="UPF0053 PROTEIN SLL0260"/>
    <property type="match status" value="1"/>
</dbReference>
<dbReference type="SUPFAM" id="SSF54631">
    <property type="entry name" value="CBS-domain pair"/>
    <property type="match status" value="1"/>
</dbReference>
<protein>
    <recommendedName>
        <fullName evidence="6">CBS domain-containing protein</fullName>
    </recommendedName>
</protein>
<dbReference type="EMBL" id="BPVZ01000128">
    <property type="protein sequence ID" value="GKV38460.1"/>
    <property type="molecule type" value="Genomic_DNA"/>
</dbReference>
<reference evidence="4 5" key="1">
    <citation type="journal article" date="2021" name="Commun. Biol.">
        <title>The genome of Shorea leprosula (Dipterocarpaceae) highlights the ecological relevance of drought in aseasonal tropical rainforests.</title>
        <authorList>
            <person name="Ng K.K.S."/>
            <person name="Kobayashi M.J."/>
            <person name="Fawcett J.A."/>
            <person name="Hatakeyama M."/>
            <person name="Paape T."/>
            <person name="Ng C.H."/>
            <person name="Ang C.C."/>
            <person name="Tnah L.H."/>
            <person name="Lee C.T."/>
            <person name="Nishiyama T."/>
            <person name="Sese J."/>
            <person name="O'Brien M.J."/>
            <person name="Copetti D."/>
            <person name="Mohd Noor M.I."/>
            <person name="Ong R.C."/>
            <person name="Putra M."/>
            <person name="Sireger I.Z."/>
            <person name="Indrioko S."/>
            <person name="Kosugi Y."/>
            <person name="Izuno A."/>
            <person name="Isagi Y."/>
            <person name="Lee S.L."/>
            <person name="Shimizu K.K."/>
        </authorList>
    </citation>
    <scope>NUCLEOTIDE SEQUENCE [LARGE SCALE GENOMIC DNA]</scope>
    <source>
        <strain evidence="4">214</strain>
    </source>
</reference>
<feature type="region of interest" description="Disordered" evidence="3">
    <location>
        <begin position="106"/>
        <end position="137"/>
    </location>
</feature>
<gene>
    <name evidence="4" type="ORF">SLEP1_g46372</name>
</gene>
<sequence>MSVWNLLREFQIRKVHMAVVLNGYGGTVGMVTLEHVVEEIVGEIFDGNDSKEEIQKKTGYIVMRAEGVYDVHAHASIYWLRTCKSNARVFGYIPRAGESIKVVLKRDNQDEDDKHDEDGSDHQDLKERPQIYRLELG</sequence>
<evidence type="ECO:0000313" key="4">
    <source>
        <dbReference type="EMBL" id="GKV38460.1"/>
    </source>
</evidence>
<keyword evidence="1" id="KW-0677">Repeat</keyword>
<feature type="compositionally biased region" description="Basic and acidic residues" evidence="3">
    <location>
        <begin position="116"/>
        <end position="137"/>
    </location>
</feature>
<keyword evidence="2" id="KW-0129">CBS domain</keyword>
<dbReference type="AlphaFoldDB" id="A0AAV5LMX0"/>
<evidence type="ECO:0000256" key="1">
    <source>
        <dbReference type="ARBA" id="ARBA00022737"/>
    </source>
</evidence>
<organism evidence="4 5">
    <name type="scientific">Rubroshorea leprosula</name>
    <dbReference type="NCBI Taxonomy" id="152421"/>
    <lineage>
        <taxon>Eukaryota</taxon>
        <taxon>Viridiplantae</taxon>
        <taxon>Streptophyta</taxon>
        <taxon>Embryophyta</taxon>
        <taxon>Tracheophyta</taxon>
        <taxon>Spermatophyta</taxon>
        <taxon>Magnoliopsida</taxon>
        <taxon>eudicotyledons</taxon>
        <taxon>Gunneridae</taxon>
        <taxon>Pentapetalae</taxon>
        <taxon>rosids</taxon>
        <taxon>malvids</taxon>
        <taxon>Malvales</taxon>
        <taxon>Dipterocarpaceae</taxon>
        <taxon>Rubroshorea</taxon>
    </lineage>
</organism>
<dbReference type="Proteomes" id="UP001054252">
    <property type="component" value="Unassembled WGS sequence"/>
</dbReference>
<dbReference type="Gene3D" id="3.90.1280.20">
    <property type="match status" value="1"/>
</dbReference>
<name>A0AAV5LMX0_9ROSI</name>
<proteinExistence type="predicted"/>
<keyword evidence="5" id="KW-1185">Reference proteome</keyword>
<evidence type="ECO:0008006" key="6">
    <source>
        <dbReference type="Google" id="ProtNLM"/>
    </source>
</evidence>